<dbReference type="InterPro" id="IPR001173">
    <property type="entry name" value="Glyco_trans_2-like"/>
</dbReference>
<feature type="domain" description="Glycosyltransferase 2-like" evidence="1">
    <location>
        <begin position="15"/>
        <end position="137"/>
    </location>
</feature>
<dbReference type="CDD" id="cd00761">
    <property type="entry name" value="Glyco_tranf_GTA_type"/>
    <property type="match status" value="1"/>
</dbReference>
<organism evidence="2 3">
    <name type="scientific">Corynebacterium endometrii</name>
    <dbReference type="NCBI Taxonomy" id="2488819"/>
    <lineage>
        <taxon>Bacteria</taxon>
        <taxon>Bacillati</taxon>
        <taxon>Actinomycetota</taxon>
        <taxon>Actinomycetes</taxon>
        <taxon>Mycobacteriales</taxon>
        <taxon>Corynebacteriaceae</taxon>
        <taxon>Corynebacterium</taxon>
    </lineage>
</organism>
<dbReference type="Proteomes" id="UP000296352">
    <property type="component" value="Chromosome"/>
</dbReference>
<keyword evidence="3" id="KW-1185">Reference proteome</keyword>
<reference evidence="2 3" key="1">
    <citation type="submission" date="2019-04" db="EMBL/GenBank/DDBJ databases">
        <title>Corynebacterium endometrii sp. nov., isolated from the uterus of a cow with endometritis.</title>
        <authorList>
            <person name="Ballas P."/>
            <person name="Ruckert C."/>
            <person name="Wagener K."/>
            <person name="Drillich M."/>
            <person name="Kaempfer P."/>
            <person name="Busse H.-J."/>
            <person name="Ehling-Schulz M."/>
        </authorList>
    </citation>
    <scope>NUCLEOTIDE SEQUENCE [LARGE SCALE GENOMIC DNA]</scope>
    <source>
        <strain evidence="2 3">LMM-1653</strain>
    </source>
</reference>
<sequence>MTVTQRTVYSVVSAVACNRTDYLGDVLETLKAQEVPDHIELEWQVHFDGPVDEKTEAALRALLDEPWIEVGFNYRWRGIGITRTKAATRARGEYIKNLDGDDLLTPGQIAREIAVFESRPEVMWSGSEVTDLHPDGSTSGYDRSPAGGIIPRDSTFNYWMTHDYVLNVHPTTMCIRRQALWLSGAWGAVETSEDTWLMHSLNTLFLGYFHSAPGTIYRKWDGQITATEEHNATRSLSYRREAITRRVLALREVRDILAPHFDGEAYK</sequence>
<evidence type="ECO:0000259" key="1">
    <source>
        <dbReference type="Pfam" id="PF00535"/>
    </source>
</evidence>
<accession>A0A4P7QGS1</accession>
<dbReference type="Pfam" id="PF00535">
    <property type="entry name" value="Glycos_transf_2"/>
    <property type="match status" value="1"/>
</dbReference>
<gene>
    <name evidence="2" type="ORF">CENDO_04430</name>
</gene>
<name>A0A4P7QGS1_9CORY</name>
<dbReference type="PROSITE" id="PS51257">
    <property type="entry name" value="PROKAR_LIPOPROTEIN"/>
    <property type="match status" value="1"/>
</dbReference>
<evidence type="ECO:0000313" key="3">
    <source>
        <dbReference type="Proteomes" id="UP000296352"/>
    </source>
</evidence>
<dbReference type="AlphaFoldDB" id="A0A4P7QGS1"/>
<dbReference type="OrthoDB" id="4529776at2"/>
<dbReference type="RefSeq" id="WP_136140949.1">
    <property type="nucleotide sequence ID" value="NZ_CP039247.1"/>
</dbReference>
<dbReference type="EMBL" id="CP039247">
    <property type="protein sequence ID" value="QCB28176.1"/>
    <property type="molecule type" value="Genomic_DNA"/>
</dbReference>
<dbReference type="InterPro" id="IPR029044">
    <property type="entry name" value="Nucleotide-diphossugar_trans"/>
</dbReference>
<dbReference type="KEGG" id="cee:CENDO_04430"/>
<dbReference type="GO" id="GO:0016740">
    <property type="term" value="F:transferase activity"/>
    <property type="evidence" value="ECO:0007669"/>
    <property type="project" value="UniProtKB-KW"/>
</dbReference>
<protein>
    <submittedName>
        <fullName evidence="2">Glycosyl transferase family 2</fullName>
    </submittedName>
</protein>
<proteinExistence type="predicted"/>
<evidence type="ECO:0000313" key="2">
    <source>
        <dbReference type="EMBL" id="QCB28176.1"/>
    </source>
</evidence>
<keyword evidence="2" id="KW-0808">Transferase</keyword>
<dbReference type="SUPFAM" id="SSF53448">
    <property type="entry name" value="Nucleotide-diphospho-sugar transferases"/>
    <property type="match status" value="1"/>
</dbReference>
<dbReference type="Gene3D" id="3.90.550.10">
    <property type="entry name" value="Spore Coat Polysaccharide Biosynthesis Protein SpsA, Chain A"/>
    <property type="match status" value="1"/>
</dbReference>